<name>A0A929RY21_9BACT</name>
<evidence type="ECO:0000313" key="3">
    <source>
        <dbReference type="EMBL" id="MBF0970644.1"/>
    </source>
</evidence>
<organism evidence="3 4">
    <name type="scientific">Alloprevotella tannerae</name>
    <dbReference type="NCBI Taxonomy" id="76122"/>
    <lineage>
        <taxon>Bacteria</taxon>
        <taxon>Pseudomonadati</taxon>
        <taxon>Bacteroidota</taxon>
        <taxon>Bacteroidia</taxon>
        <taxon>Bacteroidales</taxon>
        <taxon>Prevotellaceae</taxon>
        <taxon>Alloprevotella</taxon>
    </lineage>
</organism>
<accession>A0A929RY21</accession>
<comment type="caution">
    <text evidence="3">The sequence shown here is derived from an EMBL/GenBank/DDBJ whole genome shotgun (WGS) entry which is preliminary data.</text>
</comment>
<keyword evidence="1" id="KW-0812">Transmembrane</keyword>
<dbReference type="Proteomes" id="UP000704068">
    <property type="component" value="Unassembled WGS sequence"/>
</dbReference>
<feature type="transmembrane region" description="Helical" evidence="1">
    <location>
        <begin position="154"/>
        <end position="179"/>
    </location>
</feature>
<feature type="signal peptide" evidence="2">
    <location>
        <begin position="1"/>
        <end position="22"/>
    </location>
</feature>
<dbReference type="EMBL" id="JABZGR010000018">
    <property type="protein sequence ID" value="MBF0970644.1"/>
    <property type="molecule type" value="Genomic_DNA"/>
</dbReference>
<feature type="transmembrane region" description="Helical" evidence="1">
    <location>
        <begin position="330"/>
        <end position="351"/>
    </location>
</feature>
<dbReference type="AlphaFoldDB" id="A0A929RY21"/>
<protein>
    <recommendedName>
        <fullName evidence="5">Protein BatD</fullName>
    </recommendedName>
</protein>
<evidence type="ECO:0008006" key="5">
    <source>
        <dbReference type="Google" id="ProtNLM"/>
    </source>
</evidence>
<keyword evidence="2" id="KW-0732">Signal</keyword>
<proteinExistence type="predicted"/>
<evidence type="ECO:0000256" key="1">
    <source>
        <dbReference type="SAM" id="Phobius"/>
    </source>
</evidence>
<sequence>MLNPIRIYILLCLCLSTLRGFSQVVVEAKLDTADILIGQQVQLQVKATTDKRTHIIFPVYAQEDQITPGVEVVDNGKTDTLKQDGDDRITLIHRYMVTSFDSALYSLRPYVLVGGDTIAARDIVGLKVSTVSVDTAHVERFEGPDGVVEGSFVWTWRLLLLAFLLLLLVGGVFICVVRLSDKRPVTKRVVIPPAVPPHQEAMARIEQLKTARANANVANKDYYMQLTDTLRAYISGRFGVNAREMTSGEIINALLHTGDETALRELREIFETADLVKFAKYESSLNETDRSLLQAVDFVNTTKPATTQMPKPVVKIVTPGETQQRNIRRIYWGTGLVLSLLSLSLAVFLIVEIVETFF</sequence>
<evidence type="ECO:0000256" key="2">
    <source>
        <dbReference type="SAM" id="SignalP"/>
    </source>
</evidence>
<gene>
    <name evidence="3" type="ORF">HXK21_06330</name>
</gene>
<reference evidence="3" key="1">
    <citation type="submission" date="2020-04" db="EMBL/GenBank/DDBJ databases">
        <title>Deep metagenomics examines the oral microbiome during advanced dental caries in children, revealing novel taxa and co-occurrences with host molecules.</title>
        <authorList>
            <person name="Baker J.L."/>
            <person name="Morton J.T."/>
            <person name="Dinis M."/>
            <person name="Alvarez R."/>
            <person name="Tran N.C."/>
            <person name="Knight R."/>
            <person name="Edlund A."/>
        </authorList>
    </citation>
    <scope>NUCLEOTIDE SEQUENCE</scope>
    <source>
        <strain evidence="3">JCVI_34_bin.1</strain>
    </source>
</reference>
<keyword evidence="1" id="KW-1133">Transmembrane helix</keyword>
<keyword evidence="1" id="KW-0472">Membrane</keyword>
<evidence type="ECO:0000313" key="4">
    <source>
        <dbReference type="Proteomes" id="UP000704068"/>
    </source>
</evidence>
<dbReference type="RefSeq" id="WP_303764196.1">
    <property type="nucleotide sequence ID" value="NZ_JABZGR010000018.1"/>
</dbReference>
<feature type="chain" id="PRO_5037918764" description="Protein BatD" evidence="2">
    <location>
        <begin position="23"/>
        <end position="358"/>
    </location>
</feature>